<reference evidence="13" key="1">
    <citation type="submission" date="2022-05" db="EMBL/GenBank/DDBJ databases">
        <title>Single-amplified genomics reveal most streamlined microbe among free-living bacteria.</title>
        <authorList>
            <person name="Roda-Garcia J."/>
            <person name="Haro-Moreno J.M."/>
            <person name="Rodriguez-Valera F."/>
            <person name="Almagro-Moreno S."/>
            <person name="Lopez-Perez M."/>
        </authorList>
    </citation>
    <scope>NUCLEOTIDE SEQUENCE</scope>
    <source>
        <strain evidence="13">TMED112-D2-2</strain>
    </source>
</reference>
<evidence type="ECO:0000313" key="14">
    <source>
        <dbReference type="Proteomes" id="UP001056381"/>
    </source>
</evidence>
<dbReference type="GO" id="GO:0000287">
    <property type="term" value="F:magnesium ion binding"/>
    <property type="evidence" value="ECO:0007669"/>
    <property type="project" value="UniProtKB-UniRule"/>
</dbReference>
<dbReference type="GO" id="GO:0004523">
    <property type="term" value="F:RNA-DNA hybrid ribonuclease activity"/>
    <property type="evidence" value="ECO:0007669"/>
    <property type="project" value="UniProtKB-UniRule"/>
</dbReference>
<dbReference type="InterPro" id="IPR002156">
    <property type="entry name" value="RNaseH_domain"/>
</dbReference>
<evidence type="ECO:0000256" key="9">
    <source>
        <dbReference type="ARBA" id="ARBA00022842"/>
    </source>
</evidence>
<dbReference type="InterPro" id="IPR036397">
    <property type="entry name" value="RNaseH_sf"/>
</dbReference>
<proteinExistence type="inferred from homology"/>
<keyword evidence="10" id="KW-0963">Cytoplasm</keyword>
<dbReference type="InterPro" id="IPR050092">
    <property type="entry name" value="RNase_H"/>
</dbReference>
<evidence type="ECO:0000256" key="7">
    <source>
        <dbReference type="ARBA" id="ARBA00022759"/>
    </source>
</evidence>
<protein>
    <recommendedName>
        <fullName evidence="4 10">Ribonuclease H</fullName>
        <shortName evidence="10">RNase H</shortName>
        <ecNumber evidence="4 10">3.1.26.4</ecNumber>
    </recommendedName>
</protein>
<comment type="function">
    <text evidence="10">Endonuclease that specifically degrades the RNA of RNA-DNA hybrids.</text>
</comment>
<dbReference type="GO" id="GO:0043137">
    <property type="term" value="P:DNA replication, removal of RNA primer"/>
    <property type="evidence" value="ECO:0007669"/>
    <property type="project" value="TreeGrafter"/>
</dbReference>
<feature type="binding site" evidence="10">
    <location>
        <position position="8"/>
    </location>
    <ligand>
        <name>Mg(2+)</name>
        <dbReference type="ChEBI" id="CHEBI:18420"/>
        <label>2</label>
    </ligand>
</feature>
<evidence type="ECO:0000256" key="10">
    <source>
        <dbReference type="HAMAP-Rule" id="MF_00042"/>
    </source>
</evidence>
<dbReference type="Pfam" id="PF00075">
    <property type="entry name" value="RNase_H"/>
    <property type="match status" value="1"/>
</dbReference>
<evidence type="ECO:0000256" key="6">
    <source>
        <dbReference type="ARBA" id="ARBA00022723"/>
    </source>
</evidence>
<dbReference type="GO" id="GO:0003676">
    <property type="term" value="F:nucleic acid binding"/>
    <property type="evidence" value="ECO:0007669"/>
    <property type="project" value="InterPro"/>
</dbReference>
<feature type="domain" description="RNase H type-1" evidence="12">
    <location>
        <begin position="1"/>
        <end position="141"/>
    </location>
</feature>
<evidence type="ECO:0000256" key="2">
    <source>
        <dbReference type="ARBA" id="ARBA00005300"/>
    </source>
</evidence>
<keyword evidence="7 10" id="KW-0255">Endonuclease</keyword>
<dbReference type="InterPro" id="IPR022892">
    <property type="entry name" value="RNaseHI"/>
</dbReference>
<dbReference type="SUPFAM" id="SSF53098">
    <property type="entry name" value="Ribonuclease H-like"/>
    <property type="match status" value="1"/>
</dbReference>
<dbReference type="Proteomes" id="UP001056381">
    <property type="component" value="Chromosome"/>
</dbReference>
<dbReference type="InterPro" id="IPR012337">
    <property type="entry name" value="RNaseH-like_sf"/>
</dbReference>
<feature type="region of interest" description="Disordered" evidence="11">
    <location>
        <begin position="124"/>
        <end position="144"/>
    </location>
</feature>
<keyword evidence="14" id="KW-1185">Reference proteome</keyword>
<keyword evidence="8 10" id="KW-0378">Hydrolase</keyword>
<feature type="binding site" evidence="10">
    <location>
        <position position="133"/>
    </location>
    <ligand>
        <name>Mg(2+)</name>
        <dbReference type="ChEBI" id="CHEBI:18420"/>
        <label>2</label>
    </ligand>
</feature>
<gene>
    <name evidence="10 13" type="primary">rnhA</name>
    <name evidence="13" type="ORF">M9B40_03290</name>
</gene>
<organism evidence="13 14">
    <name type="scientific">SAR86 cluster bacterium</name>
    <dbReference type="NCBI Taxonomy" id="2030880"/>
    <lineage>
        <taxon>Bacteria</taxon>
        <taxon>Pseudomonadati</taxon>
        <taxon>Pseudomonadota</taxon>
        <taxon>Gammaproteobacteria</taxon>
        <taxon>SAR86 cluster</taxon>
    </lineage>
</organism>
<evidence type="ECO:0000256" key="11">
    <source>
        <dbReference type="SAM" id="MobiDB-lite"/>
    </source>
</evidence>
<dbReference type="GO" id="GO:0005737">
    <property type="term" value="C:cytoplasm"/>
    <property type="evidence" value="ECO:0007669"/>
    <property type="project" value="UniProtKB-SubCell"/>
</dbReference>
<feature type="binding site" evidence="10">
    <location>
        <position position="8"/>
    </location>
    <ligand>
        <name>Mg(2+)</name>
        <dbReference type="ChEBI" id="CHEBI:18420"/>
        <label>1</label>
    </ligand>
</feature>
<evidence type="ECO:0000256" key="8">
    <source>
        <dbReference type="ARBA" id="ARBA00022801"/>
    </source>
</evidence>
<accession>A0A9Q8U1V8</accession>
<dbReference type="EMBL" id="CP097966">
    <property type="protein sequence ID" value="URQ62767.1"/>
    <property type="molecule type" value="Genomic_DNA"/>
</dbReference>
<keyword evidence="9 10" id="KW-0460">Magnesium</keyword>
<sequence length="144" mass="16264">MSIKVYTDGACRGNPGPGGWGVYVLDGNEQKEFYGGSPSTTNNQMEMQAALEALIYLKDRNEHIELFTDSNIVKKGMTEWMENWKRNNWKNSNKKTVKNKEIWMQLDEASKSLNVTWTWVKGHDGDPGNEKADFLANKGADSVS</sequence>
<dbReference type="NCBIfam" id="NF001236">
    <property type="entry name" value="PRK00203.1"/>
    <property type="match status" value="1"/>
</dbReference>
<dbReference type="PANTHER" id="PTHR10642:SF26">
    <property type="entry name" value="RIBONUCLEASE H1"/>
    <property type="match status" value="1"/>
</dbReference>
<evidence type="ECO:0000256" key="4">
    <source>
        <dbReference type="ARBA" id="ARBA00012180"/>
    </source>
</evidence>
<dbReference type="PROSITE" id="PS50879">
    <property type="entry name" value="RNASE_H_1"/>
    <property type="match status" value="1"/>
</dbReference>
<evidence type="ECO:0000256" key="3">
    <source>
        <dbReference type="ARBA" id="ARBA00011245"/>
    </source>
</evidence>
<comment type="similarity">
    <text evidence="2 10">Belongs to the RNase H family.</text>
</comment>
<dbReference type="Gene3D" id="3.30.420.10">
    <property type="entry name" value="Ribonuclease H-like superfamily/Ribonuclease H"/>
    <property type="match status" value="1"/>
</dbReference>
<keyword evidence="5 10" id="KW-0540">Nuclease</keyword>
<comment type="catalytic activity">
    <reaction evidence="1 10">
        <text>Endonucleolytic cleavage to 5'-phosphomonoester.</text>
        <dbReference type="EC" id="3.1.26.4"/>
    </reaction>
</comment>
<dbReference type="AlphaFoldDB" id="A0A9Q8U1V8"/>
<evidence type="ECO:0000259" key="12">
    <source>
        <dbReference type="PROSITE" id="PS50879"/>
    </source>
</evidence>
<evidence type="ECO:0000313" key="13">
    <source>
        <dbReference type="EMBL" id="URQ62767.1"/>
    </source>
</evidence>
<feature type="compositionally biased region" description="Basic and acidic residues" evidence="11">
    <location>
        <begin position="124"/>
        <end position="133"/>
    </location>
</feature>
<dbReference type="HAMAP" id="MF_00042">
    <property type="entry name" value="RNase_H"/>
    <property type="match status" value="1"/>
</dbReference>
<dbReference type="CDD" id="cd09278">
    <property type="entry name" value="RNase_HI_prokaryote_like"/>
    <property type="match status" value="1"/>
</dbReference>
<keyword evidence="6 10" id="KW-0479">Metal-binding</keyword>
<dbReference type="PANTHER" id="PTHR10642">
    <property type="entry name" value="RIBONUCLEASE H1"/>
    <property type="match status" value="1"/>
</dbReference>
<feature type="binding site" evidence="10">
    <location>
        <position position="46"/>
    </location>
    <ligand>
        <name>Mg(2+)</name>
        <dbReference type="ChEBI" id="CHEBI:18420"/>
        <label>1</label>
    </ligand>
</feature>
<dbReference type="EC" id="3.1.26.4" evidence="4 10"/>
<comment type="subcellular location">
    <subcellularLocation>
        <location evidence="10">Cytoplasm</location>
    </subcellularLocation>
</comment>
<comment type="cofactor">
    <cofactor evidence="10">
        <name>Mg(2+)</name>
        <dbReference type="ChEBI" id="CHEBI:18420"/>
    </cofactor>
    <text evidence="10">Binds 1 Mg(2+) ion per subunit. May bind a second metal ion at a regulatory site, or after substrate binding.</text>
</comment>
<name>A0A9Q8U1V8_9GAMM</name>
<evidence type="ECO:0000256" key="5">
    <source>
        <dbReference type="ARBA" id="ARBA00022722"/>
    </source>
</evidence>
<comment type="subunit">
    <text evidence="3 10">Monomer.</text>
</comment>
<feature type="binding site" evidence="10">
    <location>
        <position position="69"/>
    </location>
    <ligand>
        <name>Mg(2+)</name>
        <dbReference type="ChEBI" id="CHEBI:18420"/>
        <label>1</label>
    </ligand>
</feature>
<evidence type="ECO:0000256" key="1">
    <source>
        <dbReference type="ARBA" id="ARBA00000077"/>
    </source>
</evidence>